<organism evidence="1 2">
    <name type="scientific">Rhodopseudomonas faecalis</name>
    <dbReference type="NCBI Taxonomy" id="99655"/>
    <lineage>
        <taxon>Bacteria</taxon>
        <taxon>Pseudomonadati</taxon>
        <taxon>Pseudomonadota</taxon>
        <taxon>Alphaproteobacteria</taxon>
        <taxon>Hyphomicrobiales</taxon>
        <taxon>Nitrobacteraceae</taxon>
        <taxon>Rhodopseudomonas</taxon>
    </lineage>
</organism>
<dbReference type="Proteomes" id="UP000248148">
    <property type="component" value="Unassembled WGS sequence"/>
</dbReference>
<dbReference type="AlphaFoldDB" id="A0A318T816"/>
<gene>
    <name evidence="1" type="ORF">BJ122_12619</name>
</gene>
<accession>A0A318T816</accession>
<dbReference type="EMBL" id="QJTI01000026">
    <property type="protein sequence ID" value="PYF01141.1"/>
    <property type="molecule type" value="Genomic_DNA"/>
</dbReference>
<proteinExistence type="predicted"/>
<reference evidence="1 2" key="1">
    <citation type="submission" date="2018-06" db="EMBL/GenBank/DDBJ databases">
        <title>Genomic Encyclopedia of Archaeal and Bacterial Type Strains, Phase II (KMG-II): from individual species to whole genera.</title>
        <authorList>
            <person name="Goeker M."/>
        </authorList>
    </citation>
    <scope>NUCLEOTIDE SEQUENCE [LARGE SCALE GENOMIC DNA]</scope>
    <source>
        <strain evidence="1 2">JCM 11668</strain>
    </source>
</reference>
<evidence type="ECO:0000313" key="1">
    <source>
        <dbReference type="EMBL" id="PYF01141.1"/>
    </source>
</evidence>
<dbReference type="OrthoDB" id="8265560at2"/>
<protein>
    <submittedName>
        <fullName evidence="1">Uncharacterized protein</fullName>
    </submittedName>
</protein>
<sequence>MMAPVQHKVTWQQVGRVTKPGRYLFRFGWLTIAAADIKIWQQHPEAALTLVSAPSSGIAEEYHLGVFELPLPAAVPIKTVSA</sequence>
<evidence type="ECO:0000313" key="2">
    <source>
        <dbReference type="Proteomes" id="UP000248148"/>
    </source>
</evidence>
<name>A0A318T816_9BRAD</name>
<keyword evidence="2" id="KW-1185">Reference proteome</keyword>
<comment type="caution">
    <text evidence="1">The sequence shown here is derived from an EMBL/GenBank/DDBJ whole genome shotgun (WGS) entry which is preliminary data.</text>
</comment>